<evidence type="ECO:0000256" key="10">
    <source>
        <dbReference type="ARBA" id="ARBA00023304"/>
    </source>
</evidence>
<accession>A0ABT2YXI3</accession>
<evidence type="ECO:0000256" key="1">
    <source>
        <dbReference type="ARBA" id="ARBA00004689"/>
    </source>
</evidence>
<dbReference type="PROSITE" id="PS50991">
    <property type="entry name" value="PYR_CT"/>
    <property type="match status" value="1"/>
</dbReference>
<feature type="region of interest" description="Regulatory domain" evidence="11">
    <location>
        <begin position="402"/>
        <end position="526"/>
    </location>
</feature>
<dbReference type="InterPro" id="IPR036230">
    <property type="entry name" value="LeuA_allosteric_dom_sf"/>
</dbReference>
<evidence type="ECO:0000256" key="11">
    <source>
        <dbReference type="HAMAP-Rule" id="MF_01025"/>
    </source>
</evidence>
<name>A0ABT2YXI3_9RHOB</name>
<dbReference type="Gene3D" id="3.30.160.270">
    <property type="match status" value="1"/>
</dbReference>
<dbReference type="InterPro" id="IPR013785">
    <property type="entry name" value="Aldolase_TIM"/>
</dbReference>
<feature type="domain" description="Pyruvate carboxyltransferase" evidence="12">
    <location>
        <begin position="16"/>
        <end position="277"/>
    </location>
</feature>
<dbReference type="Pfam" id="PF22617">
    <property type="entry name" value="HCS_D2"/>
    <property type="match status" value="1"/>
</dbReference>
<dbReference type="SUPFAM" id="SSF110921">
    <property type="entry name" value="2-isopropylmalate synthase LeuA, allosteric (dimerisation) domain"/>
    <property type="match status" value="1"/>
</dbReference>
<keyword evidence="9 11" id="KW-0464">Manganese</keyword>
<evidence type="ECO:0000256" key="8">
    <source>
        <dbReference type="ARBA" id="ARBA00022723"/>
    </source>
</evidence>
<comment type="subunit">
    <text evidence="11">Homodimer.</text>
</comment>
<evidence type="ECO:0000259" key="12">
    <source>
        <dbReference type="PROSITE" id="PS50991"/>
    </source>
</evidence>
<dbReference type="Proteomes" id="UP001652503">
    <property type="component" value="Unassembled WGS sequence"/>
</dbReference>
<dbReference type="Pfam" id="PF00682">
    <property type="entry name" value="HMGL-like"/>
    <property type="match status" value="1"/>
</dbReference>
<keyword evidence="5 11" id="KW-0432">Leucine biosynthesis</keyword>
<dbReference type="EC" id="2.3.3.13" evidence="3 11"/>
<evidence type="ECO:0000256" key="9">
    <source>
        <dbReference type="ARBA" id="ARBA00023211"/>
    </source>
</evidence>
<dbReference type="InterPro" id="IPR050073">
    <property type="entry name" value="2-IPM_HCS-like"/>
</dbReference>
<comment type="pathway">
    <text evidence="1 11">Amino-acid biosynthesis; L-leucine biosynthesis; L-leucine from 3-methyl-2-oxobutanoate: step 1/4.</text>
</comment>
<comment type="cofactor">
    <cofactor evidence="11">
        <name>Mn(2+)</name>
        <dbReference type="ChEBI" id="CHEBI:29035"/>
    </cofactor>
</comment>
<keyword evidence="13" id="KW-0012">Acyltransferase</keyword>
<dbReference type="SMART" id="SM00917">
    <property type="entry name" value="LeuA_dimer"/>
    <property type="match status" value="1"/>
</dbReference>
<evidence type="ECO:0000256" key="5">
    <source>
        <dbReference type="ARBA" id="ARBA00022430"/>
    </source>
</evidence>
<dbReference type="NCBIfam" id="NF002087">
    <property type="entry name" value="PRK00915.1-4"/>
    <property type="match status" value="1"/>
</dbReference>
<evidence type="ECO:0000256" key="7">
    <source>
        <dbReference type="ARBA" id="ARBA00022679"/>
    </source>
</evidence>
<keyword evidence="10 11" id="KW-0100">Branched-chain amino acid biosynthesis</keyword>
<evidence type="ECO:0000256" key="3">
    <source>
        <dbReference type="ARBA" id="ARBA00012973"/>
    </source>
</evidence>
<dbReference type="EMBL" id="JAOWLA010000002">
    <property type="protein sequence ID" value="MCV2863540.1"/>
    <property type="molecule type" value="Genomic_DNA"/>
</dbReference>
<dbReference type="InterPro" id="IPR000891">
    <property type="entry name" value="PYR_CT"/>
</dbReference>
<dbReference type="Gene3D" id="3.20.20.70">
    <property type="entry name" value="Aldolase class I"/>
    <property type="match status" value="1"/>
</dbReference>
<comment type="catalytic activity">
    <reaction evidence="11">
        <text>3-methyl-2-oxobutanoate + acetyl-CoA + H2O = (2S)-2-isopropylmalate + CoA + H(+)</text>
        <dbReference type="Rhea" id="RHEA:21524"/>
        <dbReference type="ChEBI" id="CHEBI:1178"/>
        <dbReference type="ChEBI" id="CHEBI:11851"/>
        <dbReference type="ChEBI" id="CHEBI:15377"/>
        <dbReference type="ChEBI" id="CHEBI:15378"/>
        <dbReference type="ChEBI" id="CHEBI:57287"/>
        <dbReference type="ChEBI" id="CHEBI:57288"/>
        <dbReference type="EC" id="2.3.3.13"/>
    </reaction>
</comment>
<dbReference type="HAMAP" id="MF_01025">
    <property type="entry name" value="LeuA_type1"/>
    <property type="match status" value="1"/>
</dbReference>
<dbReference type="NCBIfam" id="TIGR00973">
    <property type="entry name" value="leuA_bact"/>
    <property type="match status" value="1"/>
</dbReference>
<dbReference type="NCBIfam" id="NF002086">
    <property type="entry name" value="PRK00915.1-3"/>
    <property type="match status" value="1"/>
</dbReference>
<dbReference type="PANTHER" id="PTHR10277">
    <property type="entry name" value="HOMOCITRATE SYNTHASE-RELATED"/>
    <property type="match status" value="1"/>
</dbReference>
<protein>
    <recommendedName>
        <fullName evidence="4 11">2-isopropylmalate synthase</fullName>
        <ecNumber evidence="3 11">2.3.3.13</ecNumber>
    </recommendedName>
    <alternativeName>
        <fullName evidence="11">Alpha-IPM synthase</fullName>
    </alternativeName>
    <alternativeName>
        <fullName evidence="11">Alpha-isopropylmalate synthase</fullName>
    </alternativeName>
</protein>
<keyword evidence="6 11" id="KW-0028">Amino-acid biosynthesis</keyword>
<feature type="binding site" evidence="11">
    <location>
        <position position="214"/>
    </location>
    <ligand>
        <name>Mn(2+)</name>
        <dbReference type="ChEBI" id="CHEBI:29035"/>
    </ligand>
</feature>
<comment type="similarity">
    <text evidence="2 11">Belongs to the alpha-IPM synthase/homocitrate synthase family. LeuA type 1 subfamily.</text>
</comment>
<comment type="function">
    <text evidence="11">Catalyzes the condensation of the acetyl group of acetyl-CoA with 3-methyl-2-oxobutanoate (2-ketoisovalerate) to form 3-carboxy-3-hydroxy-4-methylpentanoate (2-isopropylmalate).</text>
</comment>
<evidence type="ECO:0000313" key="14">
    <source>
        <dbReference type="Proteomes" id="UP001652503"/>
    </source>
</evidence>
<dbReference type="Gene3D" id="1.10.238.260">
    <property type="match status" value="1"/>
</dbReference>
<proteinExistence type="inferred from homology"/>
<keyword evidence="14" id="KW-1185">Reference proteome</keyword>
<comment type="caution">
    <text evidence="13">The sequence shown here is derived from an EMBL/GenBank/DDBJ whole genome shotgun (WGS) entry which is preliminary data.</text>
</comment>
<dbReference type="CDD" id="cd07940">
    <property type="entry name" value="DRE_TIM_IPMS"/>
    <property type="match status" value="1"/>
</dbReference>
<dbReference type="GO" id="GO:0003852">
    <property type="term" value="F:2-isopropylmalate synthase activity"/>
    <property type="evidence" value="ECO:0007669"/>
    <property type="project" value="UniProtKB-EC"/>
</dbReference>
<dbReference type="InterPro" id="IPR054691">
    <property type="entry name" value="LeuA/HCS_post-cat"/>
</dbReference>
<feature type="binding site" evidence="11">
    <location>
        <position position="212"/>
    </location>
    <ligand>
        <name>Mn(2+)</name>
        <dbReference type="ChEBI" id="CHEBI:29035"/>
    </ligand>
</feature>
<dbReference type="RefSeq" id="WP_263719994.1">
    <property type="nucleotide sequence ID" value="NZ_JAOWLA010000002.1"/>
</dbReference>
<dbReference type="InterPro" id="IPR013709">
    <property type="entry name" value="2-isopropylmalate_synth_dimer"/>
</dbReference>
<feature type="binding site" evidence="11">
    <location>
        <position position="248"/>
    </location>
    <ligand>
        <name>Mn(2+)</name>
        <dbReference type="ChEBI" id="CHEBI:29035"/>
    </ligand>
</feature>
<gene>
    <name evidence="11" type="primary">leuA</name>
    <name evidence="13" type="ORF">OE647_02180</name>
</gene>
<keyword evidence="7 11" id="KW-0808">Transferase</keyword>
<dbReference type="PANTHER" id="PTHR10277:SF9">
    <property type="entry name" value="2-ISOPROPYLMALATE SYNTHASE 1, CHLOROPLASTIC-RELATED"/>
    <property type="match status" value="1"/>
</dbReference>
<dbReference type="SUPFAM" id="SSF51569">
    <property type="entry name" value="Aldolase"/>
    <property type="match status" value="1"/>
</dbReference>
<sequence>MTDKTKAPGAAAQDRVLIFDTTLRDGEQSPGATMTQDEKLEIAEMLDEMGVDIIEAGFPIASEGDFEAVSDIARQAKNSVICGLARANFKDIDRCWEAVRHAKHPRIHTFIGTSPLHRAIPNLDMDQMAERIHETVTHARNLCDNVQWSPMDATRTEHDYLCRVVEIAIKAGATTINIPDTVGYTAPRESADLIRMLLERVPGADTITFATHCHNDLGMATANALAAVEAGARQIECTINGLGERAGNTALEEVVMALKVRNDIMPYRTAIDTTKIMGISRRVAAVSGFPVQFNKAIVGKNAFAHESGIHQDGMLKNAQTFEIMRPEDIGLSATNLVMGKHSGRAALRAKLKELGYDLADNQLNDVFVRFKALADRKKEVYDDDLVALMTDTASEAAGDHLQVKFLRVICGTEAPQSADLILTIDGIDRQVTAQGDGPVDATFNAVKKLFPHHARLALYQVHAVTEGTDAQATVSVRLEEDGKIVTGQSSDTDTVVASAKAYVSALNNLIVRRAKTKPEEDVKSAS</sequence>
<evidence type="ECO:0000256" key="4">
    <source>
        <dbReference type="ARBA" id="ARBA00018198"/>
    </source>
</evidence>
<evidence type="ECO:0000256" key="6">
    <source>
        <dbReference type="ARBA" id="ARBA00022605"/>
    </source>
</evidence>
<dbReference type="PROSITE" id="PS00816">
    <property type="entry name" value="AIPM_HOMOCIT_SYNTH_2"/>
    <property type="match status" value="1"/>
</dbReference>
<keyword evidence="11" id="KW-0963">Cytoplasm</keyword>
<reference evidence="13 14" key="1">
    <citation type="submission" date="2022-10" db="EMBL/GenBank/DDBJ databases">
        <title>Defluviimonas sp. nov., isolated from ocean surface water.</title>
        <authorList>
            <person name="He W."/>
            <person name="Wang L."/>
            <person name="Zhang D.-F."/>
        </authorList>
    </citation>
    <scope>NUCLEOTIDE SEQUENCE [LARGE SCALE GENOMIC DNA]</scope>
    <source>
        <strain evidence="13 14">WL0075</strain>
    </source>
</reference>
<dbReference type="Pfam" id="PF08502">
    <property type="entry name" value="LeuA_dimer"/>
    <property type="match status" value="1"/>
</dbReference>
<dbReference type="PROSITE" id="PS00815">
    <property type="entry name" value="AIPM_HOMOCIT_SYNTH_1"/>
    <property type="match status" value="1"/>
</dbReference>
<feature type="binding site" evidence="11">
    <location>
        <position position="25"/>
    </location>
    <ligand>
        <name>Mn(2+)</name>
        <dbReference type="ChEBI" id="CHEBI:29035"/>
    </ligand>
</feature>
<dbReference type="InterPro" id="IPR005671">
    <property type="entry name" value="LeuA_bact_synth"/>
</dbReference>
<evidence type="ECO:0000313" key="13">
    <source>
        <dbReference type="EMBL" id="MCV2863540.1"/>
    </source>
</evidence>
<keyword evidence="8 11" id="KW-0479">Metal-binding</keyword>
<organism evidence="13 14">
    <name type="scientific">Albidovulum sediminicola</name>
    <dbReference type="NCBI Taxonomy" id="2984331"/>
    <lineage>
        <taxon>Bacteria</taxon>
        <taxon>Pseudomonadati</taxon>
        <taxon>Pseudomonadota</taxon>
        <taxon>Alphaproteobacteria</taxon>
        <taxon>Rhodobacterales</taxon>
        <taxon>Paracoccaceae</taxon>
        <taxon>Albidovulum</taxon>
    </lineage>
</organism>
<dbReference type="InterPro" id="IPR002034">
    <property type="entry name" value="AIPM/Hcit_synth_CS"/>
</dbReference>
<evidence type="ECO:0000256" key="2">
    <source>
        <dbReference type="ARBA" id="ARBA00009396"/>
    </source>
</evidence>